<dbReference type="EMBL" id="JAGEUA010000003">
    <property type="protein sequence ID" value="KAL0992955.1"/>
    <property type="molecule type" value="Genomic_DNA"/>
</dbReference>
<evidence type="ECO:0000313" key="2">
    <source>
        <dbReference type="EMBL" id="KAL0992955.1"/>
    </source>
</evidence>
<gene>
    <name evidence="2" type="ORF">UPYG_G00101440</name>
</gene>
<proteinExistence type="predicted"/>
<keyword evidence="1" id="KW-1133">Transmembrane helix</keyword>
<protein>
    <submittedName>
        <fullName evidence="2">Uncharacterized protein</fullName>
    </submittedName>
</protein>
<keyword evidence="3" id="KW-1185">Reference proteome</keyword>
<keyword evidence="1" id="KW-0472">Membrane</keyword>
<organism evidence="2 3">
    <name type="scientific">Umbra pygmaea</name>
    <name type="common">Eastern mudminnow</name>
    <dbReference type="NCBI Taxonomy" id="75934"/>
    <lineage>
        <taxon>Eukaryota</taxon>
        <taxon>Metazoa</taxon>
        <taxon>Chordata</taxon>
        <taxon>Craniata</taxon>
        <taxon>Vertebrata</taxon>
        <taxon>Euteleostomi</taxon>
        <taxon>Actinopterygii</taxon>
        <taxon>Neopterygii</taxon>
        <taxon>Teleostei</taxon>
        <taxon>Protacanthopterygii</taxon>
        <taxon>Esociformes</taxon>
        <taxon>Umbridae</taxon>
        <taxon>Umbra</taxon>
    </lineage>
</organism>
<accession>A0ABD0X1Y2</accession>
<feature type="transmembrane region" description="Helical" evidence="1">
    <location>
        <begin position="50"/>
        <end position="72"/>
    </location>
</feature>
<comment type="caution">
    <text evidence="2">The sequence shown here is derived from an EMBL/GenBank/DDBJ whole genome shotgun (WGS) entry which is preliminary data.</text>
</comment>
<evidence type="ECO:0000313" key="3">
    <source>
        <dbReference type="Proteomes" id="UP001557470"/>
    </source>
</evidence>
<keyword evidence="1" id="KW-0812">Transmembrane</keyword>
<evidence type="ECO:0000256" key="1">
    <source>
        <dbReference type="SAM" id="Phobius"/>
    </source>
</evidence>
<reference evidence="2 3" key="1">
    <citation type="submission" date="2024-06" db="EMBL/GenBank/DDBJ databases">
        <authorList>
            <person name="Pan Q."/>
            <person name="Wen M."/>
            <person name="Jouanno E."/>
            <person name="Zahm M."/>
            <person name="Klopp C."/>
            <person name="Cabau C."/>
            <person name="Louis A."/>
            <person name="Berthelot C."/>
            <person name="Parey E."/>
            <person name="Roest Crollius H."/>
            <person name="Montfort J."/>
            <person name="Robinson-Rechavi M."/>
            <person name="Bouchez O."/>
            <person name="Lampietro C."/>
            <person name="Lopez Roques C."/>
            <person name="Donnadieu C."/>
            <person name="Postlethwait J."/>
            <person name="Bobe J."/>
            <person name="Verreycken H."/>
            <person name="Guiguen Y."/>
        </authorList>
    </citation>
    <scope>NUCLEOTIDE SEQUENCE [LARGE SCALE GENOMIC DNA]</scope>
    <source>
        <strain evidence="2">Up_M1</strain>
        <tissue evidence="2">Testis</tissue>
    </source>
</reference>
<dbReference type="AlphaFoldDB" id="A0ABD0X1Y2"/>
<dbReference type="Proteomes" id="UP001557470">
    <property type="component" value="Unassembled WGS sequence"/>
</dbReference>
<sequence>MAKTTCPVGAKWDRLLKDCVLLPLTKSSAQPKLVTEIQRSTPYNPAVSPAMWISVVVILNGSVLALFLWFIVYKRQARRNHIVGDPEVSLDPLYTPKLSVEREKVAPPSCPQLNGLPQTCFRQEASYHGGALGCDPHGEVGNRLICNVLRENCIPLPATELGDAALVTTKTVQCSD</sequence>
<name>A0ABD0X1Y2_UMBPY</name>